<dbReference type="Proteomes" id="UP001597111">
    <property type="component" value="Unassembled WGS sequence"/>
</dbReference>
<feature type="region of interest" description="Disordered" evidence="1">
    <location>
        <begin position="1"/>
        <end position="20"/>
    </location>
</feature>
<evidence type="ECO:0000256" key="1">
    <source>
        <dbReference type="SAM" id="MobiDB-lite"/>
    </source>
</evidence>
<sequence>MPDDRLQHASEALRRASAAATDAEIQRRLYDLSDRLAALAAADEEPDDEDLMQHLHALGDLREATSGDVSEQVNDALESVRERREELDG</sequence>
<organism evidence="2 3">
    <name type="scientific">Halolamina salina</name>
    <dbReference type="NCBI Taxonomy" id="1220023"/>
    <lineage>
        <taxon>Archaea</taxon>
        <taxon>Methanobacteriati</taxon>
        <taxon>Methanobacteriota</taxon>
        <taxon>Stenosarchaea group</taxon>
        <taxon>Halobacteria</taxon>
        <taxon>Halobacteriales</taxon>
        <taxon>Haloferacaceae</taxon>
    </lineage>
</organism>
<reference evidence="2 3" key="1">
    <citation type="journal article" date="2019" name="Int. J. Syst. Evol. Microbiol.">
        <title>The Global Catalogue of Microorganisms (GCM) 10K type strain sequencing project: providing services to taxonomists for standard genome sequencing and annotation.</title>
        <authorList>
            <consortium name="The Broad Institute Genomics Platform"/>
            <consortium name="The Broad Institute Genome Sequencing Center for Infectious Disease"/>
            <person name="Wu L."/>
            <person name="Ma J."/>
        </authorList>
    </citation>
    <scope>NUCLEOTIDE SEQUENCE [LARGE SCALE GENOMIC DNA]</scope>
    <source>
        <strain evidence="2 3">CGMCC 1.12285</strain>
    </source>
</reference>
<dbReference type="AlphaFoldDB" id="A0ABD6B230"/>
<comment type="caution">
    <text evidence="2">The sequence shown here is derived from an EMBL/GenBank/DDBJ whole genome shotgun (WGS) entry which is preliminary data.</text>
</comment>
<feature type="region of interest" description="Disordered" evidence="1">
    <location>
        <begin position="62"/>
        <end position="89"/>
    </location>
</feature>
<dbReference type="InterPro" id="IPR055975">
    <property type="entry name" value="DUF7553"/>
</dbReference>
<proteinExistence type="predicted"/>
<evidence type="ECO:0000313" key="2">
    <source>
        <dbReference type="EMBL" id="MFD1524987.1"/>
    </source>
</evidence>
<name>A0ABD6B230_9EURY</name>
<feature type="compositionally biased region" description="Basic and acidic residues" evidence="1">
    <location>
        <begin position="78"/>
        <end position="89"/>
    </location>
</feature>
<dbReference type="Pfam" id="PF24430">
    <property type="entry name" value="DUF7553"/>
    <property type="match status" value="1"/>
</dbReference>
<feature type="compositionally biased region" description="Basic and acidic residues" evidence="1">
    <location>
        <begin position="1"/>
        <end position="14"/>
    </location>
</feature>
<accession>A0ABD6B230</accession>
<keyword evidence="3" id="KW-1185">Reference proteome</keyword>
<dbReference type="RefSeq" id="WP_379817873.1">
    <property type="nucleotide sequence ID" value="NZ_JBHUDH010000011.1"/>
</dbReference>
<gene>
    <name evidence="2" type="ORF">ACFR9S_01545</name>
</gene>
<protein>
    <submittedName>
        <fullName evidence="2">Uncharacterized protein</fullName>
    </submittedName>
</protein>
<dbReference type="EMBL" id="JBHUDH010000011">
    <property type="protein sequence ID" value="MFD1524987.1"/>
    <property type="molecule type" value="Genomic_DNA"/>
</dbReference>
<evidence type="ECO:0000313" key="3">
    <source>
        <dbReference type="Proteomes" id="UP001597111"/>
    </source>
</evidence>